<dbReference type="InterPro" id="IPR005546">
    <property type="entry name" value="Autotransporte_beta"/>
</dbReference>
<dbReference type="PANTHER" id="PTHR45648:SF22">
    <property type="entry name" value="GDSL LIPASE_ACYLHYDROLASE FAMILY PROTEIN (AFU_ORTHOLOGUE AFUA_4G14700)"/>
    <property type="match status" value="1"/>
</dbReference>
<dbReference type="SUPFAM" id="SSF103515">
    <property type="entry name" value="Autotransporter"/>
    <property type="match status" value="1"/>
</dbReference>
<reference evidence="5" key="1">
    <citation type="journal article" date="2013" name="Genome Announc.">
        <title>Draft Genome Sequence of the Dimorphic Prosthecate Bacterium Brevundimonas abyssalis TAR-001T.</title>
        <authorList>
            <person name="Tsubouchi T."/>
            <person name="Nishi S."/>
            <person name="Usui K."/>
            <person name="Shimane Y."/>
            <person name="Takaki Y."/>
            <person name="Maruyama T."/>
            <person name="Hatada Y."/>
        </authorList>
    </citation>
    <scope>NUCLEOTIDE SEQUENCE [LARGE SCALE GENOMIC DNA]</scope>
    <source>
        <strain evidence="5">TAR-001</strain>
    </source>
</reference>
<dbReference type="InterPro" id="IPR036514">
    <property type="entry name" value="SGNH_hydro_sf"/>
</dbReference>
<dbReference type="GO" id="GO:0016788">
    <property type="term" value="F:hydrolase activity, acting on ester bonds"/>
    <property type="evidence" value="ECO:0007669"/>
    <property type="project" value="InterPro"/>
</dbReference>
<proteinExistence type="predicted"/>
<dbReference type="SUPFAM" id="SSF52266">
    <property type="entry name" value="SGNH hydrolase"/>
    <property type="match status" value="1"/>
</dbReference>
<accession>A0A8E0TSM1</accession>
<evidence type="ECO:0000313" key="5">
    <source>
        <dbReference type="Proteomes" id="UP000016569"/>
    </source>
</evidence>
<feature type="chain" id="PRO_5034952857" evidence="2">
    <location>
        <begin position="28"/>
        <end position="606"/>
    </location>
</feature>
<sequence>MSRQTVSAAALAAVLGAVMLAPSQAQAQSYDRLVVFGDSLSDNGNLFGFTGGTQPPAAFYWQGRFSNGRVFTELLGFDATGFGTTAGSVNYAFGGARTDAAMSPPGMQVQLQAYLANGGTFGSGDLVSVLGGANNIFQALGMISTVPMADPLGYLTLESIDAANEITGLVNAIAGAGAGTVLVSNLPSLAATPQFRGGPAQNLSGGATSTFNAALRQGLFTAAAANANSNIILMDLETASAFFAANPGLFGVTNATDACFNQTTFTVCANPDSYFYFDGVHPTATGHRALANLALDYMYYGDAGAQTTVLGETAFRHRERAMEDGSARLSGREGWVEGSGGVTAGVVYDQTEFDARGAVASAETETWGARFQLEAAPSSSWRFGLGVGFDQGDLTAGRLAADIETVSGDLWAGWRSGNVFVNGVVGVSSDRFDDITRLTALTPVVHTGKTRAVTTGAACRRGPWMEMGGLALSPRAALAWVSADLDGYVEQGPAARHDIADRTVEGVTAEVALRLEGGGPAFGFYAEGGYRDLINDDADPVTVGLAANPAQALSTAFDNPLSQQAMVNLGITARLGERMNLDIGYRGRFAEAADSHVGAITLSLPF</sequence>
<dbReference type="CDD" id="cd01846">
    <property type="entry name" value="fatty_acyltransferase_like"/>
    <property type="match status" value="1"/>
</dbReference>
<dbReference type="InterPro" id="IPR051058">
    <property type="entry name" value="GDSL_Est/Lipase"/>
</dbReference>
<feature type="signal peptide" evidence="2">
    <location>
        <begin position="1"/>
        <end position="27"/>
    </location>
</feature>
<evidence type="ECO:0000259" key="3">
    <source>
        <dbReference type="PROSITE" id="PS51208"/>
    </source>
</evidence>
<dbReference type="PANTHER" id="PTHR45648">
    <property type="entry name" value="GDSL LIPASE/ACYLHYDROLASE FAMILY PROTEIN (AFU_ORTHOLOGUE AFUA_4G14700)"/>
    <property type="match status" value="1"/>
</dbReference>
<dbReference type="Gene3D" id="2.40.128.130">
    <property type="entry name" value="Autotransporter beta-domain"/>
    <property type="match status" value="1"/>
</dbReference>
<keyword evidence="5" id="KW-1185">Reference proteome</keyword>
<dbReference type="PROSITE" id="PS51208">
    <property type="entry name" value="AUTOTRANSPORTER"/>
    <property type="match status" value="1"/>
</dbReference>
<dbReference type="Gene3D" id="3.40.50.1110">
    <property type="entry name" value="SGNH hydrolase"/>
    <property type="match status" value="1"/>
</dbReference>
<comment type="caution">
    <text evidence="4">The sequence shown here is derived from an EMBL/GenBank/DDBJ whole genome shotgun (WGS) entry which is preliminary data.</text>
</comment>
<dbReference type="Proteomes" id="UP000016569">
    <property type="component" value="Unassembled WGS sequence"/>
</dbReference>
<dbReference type="AlphaFoldDB" id="A0A8E0TSM1"/>
<organism evidence="4 5">
    <name type="scientific">Brevundimonas abyssalis TAR-001</name>
    <dbReference type="NCBI Taxonomy" id="1391729"/>
    <lineage>
        <taxon>Bacteria</taxon>
        <taxon>Pseudomonadati</taxon>
        <taxon>Pseudomonadota</taxon>
        <taxon>Alphaproteobacteria</taxon>
        <taxon>Caulobacterales</taxon>
        <taxon>Caulobacteraceae</taxon>
        <taxon>Brevundimonas</taxon>
    </lineage>
</organism>
<feature type="domain" description="Autotransporter" evidence="3">
    <location>
        <begin position="327"/>
        <end position="606"/>
    </location>
</feature>
<evidence type="ECO:0000256" key="2">
    <source>
        <dbReference type="SAM" id="SignalP"/>
    </source>
</evidence>
<dbReference type="InterPro" id="IPR036709">
    <property type="entry name" value="Autotransporte_beta_dom_sf"/>
</dbReference>
<name>A0A8E0TSM1_9CAUL</name>
<dbReference type="SMART" id="SM00869">
    <property type="entry name" value="Autotransporter"/>
    <property type="match status" value="1"/>
</dbReference>
<dbReference type="InterPro" id="IPR001087">
    <property type="entry name" value="GDSL"/>
</dbReference>
<gene>
    <name evidence="4" type="ORF">MBEBAB_1706</name>
</gene>
<protein>
    <submittedName>
        <fullName evidence="4">Phospholipase/lecithinase/hemolysin</fullName>
    </submittedName>
</protein>
<evidence type="ECO:0000313" key="4">
    <source>
        <dbReference type="EMBL" id="GAD59456.1"/>
    </source>
</evidence>
<dbReference type="Pfam" id="PF00657">
    <property type="entry name" value="Lipase_GDSL"/>
    <property type="match status" value="1"/>
</dbReference>
<evidence type="ECO:0000256" key="1">
    <source>
        <dbReference type="ARBA" id="ARBA00022801"/>
    </source>
</evidence>
<keyword evidence="2" id="KW-0732">Signal</keyword>
<dbReference type="Pfam" id="PF03797">
    <property type="entry name" value="Autotransporter"/>
    <property type="match status" value="1"/>
</dbReference>
<keyword evidence="1" id="KW-0378">Hydrolase</keyword>
<dbReference type="EMBL" id="BATC01000027">
    <property type="protein sequence ID" value="GAD59456.1"/>
    <property type="molecule type" value="Genomic_DNA"/>
</dbReference>